<accession>A0A8J7P6Y0</accession>
<feature type="domain" description="SLH" evidence="3">
    <location>
        <begin position="166"/>
        <end position="229"/>
    </location>
</feature>
<evidence type="ECO:0000259" key="3">
    <source>
        <dbReference type="PROSITE" id="PS51272"/>
    </source>
</evidence>
<evidence type="ECO:0000313" key="4">
    <source>
        <dbReference type="EMBL" id="MBN8659146.1"/>
    </source>
</evidence>
<sequence length="313" mass="34114">MSTCSRFGLLLLPLALSVTLSGCGDSKQLEEKIDALERENAGLKATIAEQALQIKAYKSLTAAQGSLPDKTIVSGSETKSDSGSGANSSSNLGAGQPKAAHIFIDLEEVPQADMIKDLDKLGLFDGSSDKFDPNSPVSRAQYIEWLFKAYNLLEPESKKIRLAPQLKPVFKDVPDTHPQYKYIQALANAGYSIGYEDGTFRPDKPLTREELMGIKVAVDVGKALPPWRSQMEAVWKFSDAKQVDERFTGYVHQDFYVSGPKGSNMQRAFGSIGAFKPKEPVLRSEAAATLWQIGQFGDTQNTNCQSALAKLKG</sequence>
<proteinExistence type="predicted"/>
<dbReference type="Proteomes" id="UP000664277">
    <property type="component" value="Unassembled WGS sequence"/>
</dbReference>
<keyword evidence="1" id="KW-0175">Coiled coil</keyword>
<feature type="domain" description="SLH" evidence="3">
    <location>
        <begin position="98"/>
        <end position="160"/>
    </location>
</feature>
<feature type="compositionally biased region" description="Low complexity" evidence="2">
    <location>
        <begin position="81"/>
        <end position="94"/>
    </location>
</feature>
<evidence type="ECO:0000313" key="5">
    <source>
        <dbReference type="Proteomes" id="UP000664277"/>
    </source>
</evidence>
<dbReference type="PROSITE" id="PS51257">
    <property type="entry name" value="PROKAR_LIPOPROTEIN"/>
    <property type="match status" value="1"/>
</dbReference>
<feature type="coiled-coil region" evidence="1">
    <location>
        <begin position="26"/>
        <end position="53"/>
    </location>
</feature>
<dbReference type="PROSITE" id="PS51272">
    <property type="entry name" value="SLH"/>
    <property type="match status" value="2"/>
</dbReference>
<evidence type="ECO:0000256" key="2">
    <source>
        <dbReference type="SAM" id="MobiDB-lite"/>
    </source>
</evidence>
<dbReference type="InterPro" id="IPR001119">
    <property type="entry name" value="SLH_dom"/>
</dbReference>
<comment type="caution">
    <text evidence="4">The sequence shown here is derived from an EMBL/GenBank/DDBJ whole genome shotgun (WGS) entry which is preliminary data.</text>
</comment>
<gene>
    <name evidence="4" type="ORF">J0M35_02205</name>
</gene>
<reference evidence="4" key="1">
    <citation type="submission" date="2021-02" db="EMBL/GenBank/DDBJ databases">
        <title>Genome-Resolved Metagenomics of a Microbial Community Performing Photosynthetic Biological Nutrient Removal.</title>
        <authorList>
            <person name="Mcdaniel E.A."/>
        </authorList>
    </citation>
    <scope>NUCLEOTIDE SEQUENCE</scope>
    <source>
        <strain evidence="4">UWPOB_OBS1</strain>
    </source>
</reference>
<dbReference type="AlphaFoldDB" id="A0A8J7P6Y0"/>
<dbReference type="EMBL" id="JAFLCK010000002">
    <property type="protein sequence ID" value="MBN8659146.1"/>
    <property type="molecule type" value="Genomic_DNA"/>
</dbReference>
<dbReference type="Pfam" id="PF00395">
    <property type="entry name" value="SLH"/>
    <property type="match status" value="2"/>
</dbReference>
<evidence type="ECO:0000256" key="1">
    <source>
        <dbReference type="SAM" id="Coils"/>
    </source>
</evidence>
<organism evidence="4 5">
    <name type="scientific">Candidatus Obscuribacter phosphatis</name>
    <dbReference type="NCBI Taxonomy" id="1906157"/>
    <lineage>
        <taxon>Bacteria</taxon>
        <taxon>Bacillati</taxon>
        <taxon>Candidatus Melainabacteria</taxon>
        <taxon>Candidatus Obscuribacterales</taxon>
        <taxon>Candidatus Obscuribacteraceae</taxon>
        <taxon>Candidatus Obscuribacter</taxon>
    </lineage>
</organism>
<name>A0A8J7P6Y0_9BACT</name>
<protein>
    <submittedName>
        <fullName evidence="4">S-layer homology domain-containing protein</fullName>
    </submittedName>
</protein>
<feature type="region of interest" description="Disordered" evidence="2">
    <location>
        <begin position="71"/>
        <end position="94"/>
    </location>
</feature>